<reference evidence="1" key="1">
    <citation type="submission" date="2021-04" db="EMBL/GenBank/DDBJ databases">
        <title>Genome based classification of Actinospica acidithermotolerans sp. nov., an actinobacterium isolated from an Indonesian hot spring.</title>
        <authorList>
            <person name="Kusuma A.B."/>
            <person name="Putra K.E."/>
            <person name="Nafisah S."/>
            <person name="Loh J."/>
            <person name="Nouioui I."/>
            <person name="Goodfellow M."/>
        </authorList>
    </citation>
    <scope>NUCLEOTIDE SEQUENCE</scope>
    <source>
        <strain evidence="1">CSCA 57</strain>
    </source>
</reference>
<gene>
    <name evidence="1" type="ORF">KDL01_42825</name>
</gene>
<protein>
    <recommendedName>
        <fullName evidence="3">Sugar ABC transporter substrate-binding protein</fullName>
    </recommendedName>
</protein>
<comment type="caution">
    <text evidence="1">The sequence shown here is derived from an EMBL/GenBank/DDBJ whole genome shotgun (WGS) entry which is preliminary data.</text>
</comment>
<keyword evidence="2" id="KW-1185">Reference proteome</keyword>
<evidence type="ECO:0000313" key="1">
    <source>
        <dbReference type="EMBL" id="MBR7840045.1"/>
    </source>
</evidence>
<accession>A0A941ISK4</accession>
<proteinExistence type="predicted"/>
<feature type="non-terminal residue" evidence="1">
    <location>
        <position position="101"/>
    </location>
</feature>
<dbReference type="Proteomes" id="UP000675781">
    <property type="component" value="Unassembled WGS sequence"/>
</dbReference>
<evidence type="ECO:0000313" key="2">
    <source>
        <dbReference type="Proteomes" id="UP000675781"/>
    </source>
</evidence>
<name>A0A941ISK4_9ACTN</name>
<dbReference type="AlphaFoldDB" id="A0A941ISK4"/>
<evidence type="ECO:0008006" key="3">
    <source>
        <dbReference type="Google" id="ProtNLM"/>
    </source>
</evidence>
<sequence>MGSTSAENTGAGDKSTTGVGRRALIKRSAALGLLSVPTMSFLSACASGGGEDQEKAKAGKKTAKNPLGVNDGAQMEFVLFDGGFGKEYAEDAVKVYEKNFP</sequence>
<dbReference type="EMBL" id="JAGSOG010000910">
    <property type="protein sequence ID" value="MBR7840045.1"/>
    <property type="molecule type" value="Genomic_DNA"/>
</dbReference>
<organism evidence="1 2">
    <name type="scientific">Actinospica durhamensis</name>
    <dbReference type="NCBI Taxonomy" id="1508375"/>
    <lineage>
        <taxon>Bacteria</taxon>
        <taxon>Bacillati</taxon>
        <taxon>Actinomycetota</taxon>
        <taxon>Actinomycetes</taxon>
        <taxon>Catenulisporales</taxon>
        <taxon>Actinospicaceae</taxon>
        <taxon>Actinospica</taxon>
    </lineage>
</organism>